<proteinExistence type="inferred from homology"/>
<keyword evidence="2 4" id="KW-0378">Hydrolase</keyword>
<dbReference type="SUPFAM" id="SSF52540">
    <property type="entry name" value="P-loop containing nucleoside triphosphate hydrolases"/>
    <property type="match status" value="1"/>
</dbReference>
<reference evidence="5" key="1">
    <citation type="submission" date="2020-04" db="EMBL/GenBank/DDBJ databases">
        <authorList>
            <person name="Alioto T."/>
            <person name="Alioto T."/>
            <person name="Gomez Garrido J."/>
        </authorList>
    </citation>
    <scope>NUCLEOTIDE SEQUENCE</scope>
    <source>
        <strain evidence="5">A484AB</strain>
    </source>
</reference>
<evidence type="ECO:0000256" key="4">
    <source>
        <dbReference type="RuleBase" id="RU365068"/>
    </source>
</evidence>
<organism evidence="5 6">
    <name type="scientific">Paramuricea clavata</name>
    <name type="common">Red gorgonian</name>
    <name type="synonym">Violescent sea-whip</name>
    <dbReference type="NCBI Taxonomy" id="317549"/>
    <lineage>
        <taxon>Eukaryota</taxon>
        <taxon>Metazoa</taxon>
        <taxon>Cnidaria</taxon>
        <taxon>Anthozoa</taxon>
        <taxon>Octocorallia</taxon>
        <taxon>Malacalcyonacea</taxon>
        <taxon>Plexauridae</taxon>
        <taxon>Paramuricea</taxon>
    </lineage>
</organism>
<dbReference type="GO" id="GO:0003723">
    <property type="term" value="F:RNA binding"/>
    <property type="evidence" value="ECO:0007669"/>
    <property type="project" value="UniProtKB-UniRule"/>
</dbReference>
<gene>
    <name evidence="5" type="ORF">PACLA_8A088729</name>
</gene>
<keyword evidence="1 4" id="KW-0547">Nucleotide-binding</keyword>
<comment type="domain">
    <text evidence="4">The Q motif is unique to and characteristic of the DEAD box family of RNA helicases and controls ATP binding and hydrolysis.</text>
</comment>
<comment type="caution">
    <text evidence="5">The sequence shown here is derived from an EMBL/GenBank/DDBJ whole genome shotgun (WGS) entry which is preliminary data.</text>
</comment>
<evidence type="ECO:0000256" key="1">
    <source>
        <dbReference type="ARBA" id="ARBA00022741"/>
    </source>
</evidence>
<comment type="function">
    <text evidence="4">RNA helicase.</text>
</comment>
<keyword evidence="6" id="KW-1185">Reference proteome</keyword>
<dbReference type="InterPro" id="IPR027417">
    <property type="entry name" value="P-loop_NTPase"/>
</dbReference>
<feature type="non-terminal residue" evidence="5">
    <location>
        <position position="90"/>
    </location>
</feature>
<protein>
    <recommendedName>
        <fullName evidence="4">ATP-dependent RNA helicase</fullName>
        <ecNumber evidence="4">3.6.4.13</ecNumber>
    </recommendedName>
</protein>
<accession>A0A7D9M3Z6</accession>
<dbReference type="AlphaFoldDB" id="A0A7D9M3Z6"/>
<comment type="catalytic activity">
    <reaction evidence="4">
        <text>ATP + H2O = ADP + phosphate + H(+)</text>
        <dbReference type="Rhea" id="RHEA:13065"/>
        <dbReference type="ChEBI" id="CHEBI:15377"/>
        <dbReference type="ChEBI" id="CHEBI:15378"/>
        <dbReference type="ChEBI" id="CHEBI:30616"/>
        <dbReference type="ChEBI" id="CHEBI:43474"/>
        <dbReference type="ChEBI" id="CHEBI:456216"/>
        <dbReference type="EC" id="3.6.4.13"/>
    </reaction>
</comment>
<name>A0A7D9M3Z6_PARCT</name>
<dbReference type="Gene3D" id="3.40.50.300">
    <property type="entry name" value="P-loop containing nucleotide triphosphate hydrolases"/>
    <property type="match status" value="1"/>
</dbReference>
<comment type="similarity">
    <text evidence="4">Belongs to the DEAD box helicase family.</text>
</comment>
<evidence type="ECO:0000313" key="6">
    <source>
        <dbReference type="Proteomes" id="UP001152795"/>
    </source>
</evidence>
<dbReference type="OrthoDB" id="7396459at2759"/>
<dbReference type="GO" id="GO:0003724">
    <property type="term" value="F:RNA helicase activity"/>
    <property type="evidence" value="ECO:0007669"/>
    <property type="project" value="UniProtKB-EC"/>
</dbReference>
<dbReference type="EMBL" id="CACRXK020030725">
    <property type="protein sequence ID" value="CAB4042750.1"/>
    <property type="molecule type" value="Genomic_DNA"/>
</dbReference>
<dbReference type="EC" id="3.6.4.13" evidence="4"/>
<keyword evidence="4 5" id="KW-0347">Helicase</keyword>
<evidence type="ECO:0000313" key="5">
    <source>
        <dbReference type="EMBL" id="CAB4042750.1"/>
    </source>
</evidence>
<dbReference type="PANTHER" id="PTHR24031">
    <property type="entry name" value="RNA HELICASE"/>
    <property type="match status" value="1"/>
</dbReference>
<evidence type="ECO:0000256" key="2">
    <source>
        <dbReference type="ARBA" id="ARBA00022801"/>
    </source>
</evidence>
<evidence type="ECO:0000256" key="3">
    <source>
        <dbReference type="ARBA" id="ARBA00022840"/>
    </source>
</evidence>
<dbReference type="GO" id="GO:0005524">
    <property type="term" value="F:ATP binding"/>
    <property type="evidence" value="ECO:0007669"/>
    <property type="project" value="UniProtKB-UniRule"/>
</dbReference>
<dbReference type="Proteomes" id="UP001152795">
    <property type="component" value="Unassembled WGS sequence"/>
</dbReference>
<sequence length="90" mass="10306">GLFSATQTDELEALVRAGLRNPVRITVQEKNNTKKVNQRTPVSLENYYLVVSPEEKMSRLVSILRKNKEKKLIIFFSTCACVDYLAVFLK</sequence>
<feature type="non-terminal residue" evidence="5">
    <location>
        <position position="1"/>
    </location>
</feature>
<dbReference type="GO" id="GO:0016787">
    <property type="term" value="F:hydrolase activity"/>
    <property type="evidence" value="ECO:0007669"/>
    <property type="project" value="UniProtKB-KW"/>
</dbReference>
<keyword evidence="3 4" id="KW-0067">ATP-binding</keyword>
<keyword evidence="4" id="KW-0694">RNA-binding</keyword>